<dbReference type="HOGENOM" id="CLU_1527610_0_0_1"/>
<dbReference type="Proteomes" id="UP000026962">
    <property type="component" value="Chromosome 4"/>
</dbReference>
<sequence>MHDGNEVLLGRDVGLIAPVHMAHVFFTSSAVEKLKWIPWDVVSRSITTPTSRSSGRRLAAGRLRARPGQPLRDRGPLREPVQGHRVRLQRGRRELPEAGVPGAGEVVPEPATAVDGVAEAEVLPQPVARRRPRGDNRRARLYCDPGNLLRFELHKSRELVGMLMCDNIHEFRTCVG</sequence>
<reference evidence="1" key="1">
    <citation type="submission" date="2015-04" db="UniProtKB">
        <authorList>
            <consortium name="EnsemblPlants"/>
        </authorList>
    </citation>
    <scope>IDENTIFICATION</scope>
</reference>
<accession>A0A0E0KNQ8</accession>
<protein>
    <submittedName>
        <fullName evidence="1">Uncharacterized protein</fullName>
    </submittedName>
</protein>
<name>A0A0E0KNQ8_ORYPU</name>
<dbReference type="AlphaFoldDB" id="A0A0E0KNQ8"/>
<dbReference type="Gramene" id="OPUNC04G05400.1">
    <property type="protein sequence ID" value="OPUNC04G05400.1"/>
    <property type="gene ID" value="OPUNC04G05400"/>
</dbReference>
<dbReference type="EnsemblPlants" id="OPUNC04G05400.1">
    <property type="protein sequence ID" value="OPUNC04G05400.1"/>
    <property type="gene ID" value="OPUNC04G05400"/>
</dbReference>
<organism evidence="1">
    <name type="scientific">Oryza punctata</name>
    <name type="common">Red rice</name>
    <dbReference type="NCBI Taxonomy" id="4537"/>
    <lineage>
        <taxon>Eukaryota</taxon>
        <taxon>Viridiplantae</taxon>
        <taxon>Streptophyta</taxon>
        <taxon>Embryophyta</taxon>
        <taxon>Tracheophyta</taxon>
        <taxon>Spermatophyta</taxon>
        <taxon>Magnoliopsida</taxon>
        <taxon>Liliopsida</taxon>
        <taxon>Poales</taxon>
        <taxon>Poaceae</taxon>
        <taxon>BOP clade</taxon>
        <taxon>Oryzoideae</taxon>
        <taxon>Oryzeae</taxon>
        <taxon>Oryzinae</taxon>
        <taxon>Oryza</taxon>
    </lineage>
</organism>
<proteinExistence type="predicted"/>
<reference evidence="1" key="2">
    <citation type="submission" date="2018-05" db="EMBL/GenBank/DDBJ databases">
        <title>OpunRS2 (Oryza punctata Reference Sequence Version 2).</title>
        <authorList>
            <person name="Zhang J."/>
            <person name="Kudrna D."/>
            <person name="Lee S."/>
            <person name="Talag J."/>
            <person name="Welchert J."/>
            <person name="Wing R.A."/>
        </authorList>
    </citation>
    <scope>NUCLEOTIDE SEQUENCE [LARGE SCALE GENOMIC DNA]</scope>
</reference>
<keyword evidence="2" id="KW-1185">Reference proteome</keyword>
<evidence type="ECO:0000313" key="2">
    <source>
        <dbReference type="Proteomes" id="UP000026962"/>
    </source>
</evidence>
<evidence type="ECO:0000313" key="1">
    <source>
        <dbReference type="EnsemblPlants" id="OPUNC04G05400.1"/>
    </source>
</evidence>